<dbReference type="Proteomes" id="UP001566132">
    <property type="component" value="Unassembled WGS sequence"/>
</dbReference>
<organism evidence="3 4">
    <name type="scientific">Hypothenemus hampei</name>
    <name type="common">Coffee berry borer</name>
    <dbReference type="NCBI Taxonomy" id="57062"/>
    <lineage>
        <taxon>Eukaryota</taxon>
        <taxon>Metazoa</taxon>
        <taxon>Ecdysozoa</taxon>
        <taxon>Arthropoda</taxon>
        <taxon>Hexapoda</taxon>
        <taxon>Insecta</taxon>
        <taxon>Pterygota</taxon>
        <taxon>Neoptera</taxon>
        <taxon>Endopterygota</taxon>
        <taxon>Coleoptera</taxon>
        <taxon>Polyphaga</taxon>
        <taxon>Cucujiformia</taxon>
        <taxon>Curculionidae</taxon>
        <taxon>Scolytinae</taxon>
        <taxon>Hypothenemus</taxon>
    </lineage>
</organism>
<sequence length="2371" mass="272563">MNKEKSPKSQRIKKTPADTRREFEPSYPSSNKIFGSLRRLKTTSTPKNPKISNISQRNGQQTTERSTVDGNANVTASGDSLTGTKSKSNKEHVNVNKVEERRGARIWSSSVTLRNPTEPSVRRINTNRNQAPKSKRPITVEFSSNISVKRGGGHKEGSNHQDNVSRTSSTTNLESFDALKGAKPKKTPSKERIEKQSQDGKKAKNNNKLEPTVPNPALSYLTDTLQESELLQLRKQLREMADAKSSLALQLGEQRGHLSALQSEILKLKNFQEESNMEMEKLVEENTTLRNRLRDVAHSPLSDNEKQQLLFDNRHHNSAPASISTNVLEEHNGDMTACTTSDWDKHSSGNVSEVSVACLQDKINQMQETHYSTNEELQATLQELTDLQRQLTELQQENERLNEEKTLMFDSLCRQTERLTDSRQEVESLKELLYRERSDDNDSTQFENAVEREQKLVELLRNAQEEREQLLIKLDQVQAELQDTRAATTDRNETINQLSERVRTLECTLDAKHAEHKQLDQELAQAKDQCSGKQIEIDRLTDLLENARTKINELEQDRALSDKSELDEMLDSARKEKDQLESEITYLKEQLARSKNETEKLKEQVFVLQEECKVTRNNAKTTHADLEYKLEKMMSEKTALNEQLQHFQEAVNELQVQVQCHLEDKRQLSSVLSETQRNMSEAEGKNLTLEHELEELKKLRAEENDEWEKFQNDLLTSVRVANDFKTEAQQELQNIILENKSYREKVRLLEGQVEKLKGPDSWKDISTQTEVILTPQIVTLAKNVDPAITSKISYLEHSPDTGIHTNPSTGMEKLFPILTKERKSKSKEVLAEPSRSKENLTDITSFSSSSLQKNNSGEKQNFLKDGKTKVDVTEIDTSKAESKDDSSSEGKRGLFRRSKSKENVTDFTEDSKEKGSRGFLKWNKNKDNLQAPDENSKSRLKKSKSRENLDQIESEEKPEFLKFIKKREKKTGSRTKLDSHPKFMSVEEEMLLKSLNNWYENIDQNLPDEFLSEEDRAVKRLKTLFEDENLKEKPVAHKPKENLAISKPLLQSVVKNPKLEKIFRDPRLPTVDGEMRQSALEDVCSVVNSEPKHNLTVKDIPVREFSVPTILYRASTDIQPSDSVSNPRHSGKYELPKPNIYINYENLDQIIAAIPQGLSESKLTEEQKFALKLKKALDDAEKETTLRKKKNKPSFRDMDISAPTKESVEKNWKLKEIMLNPQIKRAEPIKRRSSWRHSTDISSLGSPRVNPKQEGLSSKSYEDISFSFIPENTLLNLYYKDAIESSKFYSDVSSGSPSCYTSAEFNLDTGEIFRKYNASNTFDDNEDLLYNATVNKAKKQNRKSKEVIQKLITELSKQEEVEDEIVHHPKIMDARERYRKELQMALRQLEEDELRSSLRKKRLIHDEDPMEIKEQFEVRLLETSQFQTADIVEERNVYEVKIEEGDEKALARRNEFIVKIVESDRIFSLPIVIEKKVHVLDLEEHDKDDTISPKINNPTQNTEKQFRDENFNLKEVSEEAKVVEIDAPMREVLLENVEDQKPEVTHSKNPDEPNEIVEHFSENMNTTNNTKNNVGTEPLHADQLIEKADSLSGQIENNRPMQDIHEPIMDNIETLKSDDHIPHSIQEEQIKYFEEPVTYACKTENATSFHVPYENENTEQPNRQEETSVISDDVITYDVVMEDEPSNYNENNDINVIVSEYPNEIEDANPNLTLKENRYGVISPPEVRGTYRTLVKEYKTKYPQDNLELTEEDVKDSESLLSSSDGDFIDEFFQPVKGWKNMEELEDKSNKMSQIDKEMDEIMDRYLYSQSSLLLNKNQNDPEPSNLKKYNNFENLQDIETSKMSVEVPTELLSFEDMELIEEMKQRYASADTISISSSQSFTDDQEDPYIRRNKNTTRPLSNINDQDLELIERISQMNDNEPPPPLPATPPPATKSQVKELPPSLRPRTFVETSNVVMRTRPTTRSPTTSKRLSEMMFKETIFVPHDTIPIGYPQIGDEQTIFASKNEGEPLSRVSVNLNRYSFESKNPWSDNLKRDVLEPIKDSYRPVYANERVPLNKPLPRPRVAYLEPVDNDKSNIMTEIQANSSEVHQDTATTVEEISVGHSKAHTDISQTVKLPRETGESLPMRQEDLTFEEEKKVEGMSDPIPEKDIEEVQTVSSDLEDSNVNLFHISSQPSYDSYLELFKTKESKEFDHLQGKKPHSKGFFYRDFKYVDEADSTQGEEASSEAQAIPKIIDFVPLDEKTTPVFTKEPSEGITRDTLEREKTFHVLEQAVQLGKPHQQTEQEASIELLARKSSSNFSKNSSQTEISRTSFTQAKKLFEALTEANKTTDRPGSVLEPKTIPFAKFQEKKSKSFDKLKKKEDEEPK</sequence>
<feature type="region of interest" description="Disordered" evidence="2">
    <location>
        <begin position="825"/>
        <end position="953"/>
    </location>
</feature>
<evidence type="ECO:0000313" key="4">
    <source>
        <dbReference type="Proteomes" id="UP001566132"/>
    </source>
</evidence>
<feature type="region of interest" description="Disordered" evidence="2">
    <location>
        <begin position="1229"/>
        <end position="1256"/>
    </location>
</feature>
<feature type="compositionally biased region" description="Basic and acidic residues" evidence="2">
    <location>
        <begin position="900"/>
        <end position="916"/>
    </location>
</feature>
<feature type="region of interest" description="Disordered" evidence="2">
    <location>
        <begin position="1"/>
        <end position="217"/>
    </location>
</feature>
<evidence type="ECO:0000256" key="1">
    <source>
        <dbReference type="SAM" id="Coils"/>
    </source>
</evidence>
<evidence type="ECO:0000256" key="2">
    <source>
        <dbReference type="SAM" id="MobiDB-lite"/>
    </source>
</evidence>
<feature type="compositionally biased region" description="Polar residues" evidence="2">
    <location>
        <begin position="160"/>
        <end position="174"/>
    </location>
</feature>
<feature type="coiled-coil region" evidence="1">
    <location>
        <begin position="1334"/>
        <end position="1395"/>
    </location>
</feature>
<feature type="compositionally biased region" description="Basic and acidic residues" evidence="2">
    <location>
        <begin position="861"/>
        <end position="892"/>
    </location>
</feature>
<gene>
    <name evidence="3" type="ORF">ABEB36_014307</name>
</gene>
<accession>A0ABD1E401</accession>
<dbReference type="PANTHER" id="PTHR45615">
    <property type="entry name" value="MYOSIN HEAVY CHAIN, NON-MUSCLE"/>
    <property type="match status" value="1"/>
</dbReference>
<keyword evidence="1" id="KW-0175">Coiled coil</keyword>
<reference evidence="3 4" key="1">
    <citation type="submission" date="2024-05" db="EMBL/GenBank/DDBJ databases">
        <title>Genetic variation in Jamaican populations of the coffee berry borer (Hypothenemus hampei).</title>
        <authorList>
            <person name="Errbii M."/>
            <person name="Myrie A."/>
        </authorList>
    </citation>
    <scope>NUCLEOTIDE SEQUENCE [LARGE SCALE GENOMIC DNA]</scope>
    <source>
        <strain evidence="3">JA-Hopewell-2020-01-JO</strain>
        <tissue evidence="3">Whole body</tissue>
    </source>
</reference>
<feature type="compositionally biased region" description="Polar residues" evidence="2">
    <location>
        <begin position="107"/>
        <end position="132"/>
    </location>
</feature>
<feature type="coiled-coil region" evidence="1">
    <location>
        <begin position="374"/>
        <end position="411"/>
    </location>
</feature>
<feature type="compositionally biased region" description="Basic and acidic residues" evidence="2">
    <location>
        <begin position="826"/>
        <end position="840"/>
    </location>
</feature>
<feature type="compositionally biased region" description="Basic and acidic residues" evidence="2">
    <location>
        <begin position="88"/>
        <end position="103"/>
    </location>
</feature>
<feature type="compositionally biased region" description="Basic and acidic residues" evidence="2">
    <location>
        <begin position="15"/>
        <end position="24"/>
    </location>
</feature>
<feature type="region of interest" description="Disordered" evidence="2">
    <location>
        <begin position="1879"/>
        <end position="1905"/>
    </location>
</feature>
<dbReference type="Gene3D" id="1.10.287.1490">
    <property type="match status" value="1"/>
</dbReference>
<dbReference type="EMBL" id="JBDJPC010000012">
    <property type="protein sequence ID" value="KAL1489408.1"/>
    <property type="molecule type" value="Genomic_DNA"/>
</dbReference>
<feature type="compositionally biased region" description="Polar residues" evidence="2">
    <location>
        <begin position="42"/>
        <end position="86"/>
    </location>
</feature>
<protein>
    <submittedName>
        <fullName evidence="3">Uncharacterized protein</fullName>
    </submittedName>
</protein>
<proteinExistence type="predicted"/>
<feature type="region of interest" description="Disordered" evidence="2">
    <location>
        <begin position="1180"/>
        <end position="1202"/>
    </location>
</feature>
<feature type="coiled-coil region" evidence="1">
    <location>
        <begin position="446"/>
        <end position="752"/>
    </location>
</feature>
<feature type="compositionally biased region" description="Pro residues" evidence="2">
    <location>
        <begin position="1922"/>
        <end position="1934"/>
    </location>
</feature>
<evidence type="ECO:0000313" key="3">
    <source>
        <dbReference type="EMBL" id="KAL1489408.1"/>
    </source>
</evidence>
<feature type="region of interest" description="Disordered" evidence="2">
    <location>
        <begin position="1918"/>
        <end position="1944"/>
    </location>
</feature>
<keyword evidence="4" id="KW-1185">Reference proteome</keyword>
<feature type="compositionally biased region" description="Basic and acidic residues" evidence="2">
    <location>
        <begin position="188"/>
        <end position="202"/>
    </location>
</feature>
<comment type="caution">
    <text evidence="3">The sequence shown here is derived from an EMBL/GenBank/DDBJ whole genome shotgun (WGS) entry which is preliminary data.</text>
</comment>
<name>A0ABD1E401_HYPHA</name>
<dbReference type="PANTHER" id="PTHR45615:SF80">
    <property type="entry name" value="GRIP DOMAIN-CONTAINING PROTEIN"/>
    <property type="match status" value="1"/>
</dbReference>